<dbReference type="GO" id="GO:0016874">
    <property type="term" value="F:ligase activity"/>
    <property type="evidence" value="ECO:0007669"/>
    <property type="project" value="UniProtKB-KW"/>
</dbReference>
<evidence type="ECO:0000313" key="12">
    <source>
        <dbReference type="Proteomes" id="UP000297737"/>
    </source>
</evidence>
<keyword evidence="3 6" id="KW-0547">Nucleotide-binding</keyword>
<evidence type="ECO:0000259" key="8">
    <source>
        <dbReference type="PROSITE" id="PS50975"/>
    </source>
</evidence>
<dbReference type="InterPro" id="IPR005481">
    <property type="entry name" value="BC-like_N"/>
</dbReference>
<dbReference type="InterPro" id="IPR011763">
    <property type="entry name" value="COA_CT_C"/>
</dbReference>
<dbReference type="SUPFAM" id="SSF52096">
    <property type="entry name" value="ClpP/crotonase"/>
    <property type="match status" value="2"/>
</dbReference>
<dbReference type="PROSITE" id="PS50975">
    <property type="entry name" value="ATP_GRASP"/>
    <property type="match status" value="1"/>
</dbReference>
<reference evidence="11 12" key="1">
    <citation type="submission" date="2019-02" db="EMBL/GenBank/DDBJ databases">
        <title>Polymorphobacter sp. isolated from the lake at the Tibet of China.</title>
        <authorList>
            <person name="Li A."/>
        </authorList>
    </citation>
    <scope>NUCLEOTIDE SEQUENCE [LARGE SCALE GENOMIC DNA]</scope>
    <source>
        <strain evidence="11 12">DJ1R-1</strain>
    </source>
</reference>
<dbReference type="InterPro" id="IPR011054">
    <property type="entry name" value="Rudment_hybrid_motif"/>
</dbReference>
<evidence type="ECO:0000256" key="1">
    <source>
        <dbReference type="ARBA" id="ARBA00001953"/>
    </source>
</evidence>
<dbReference type="InterPro" id="IPR050856">
    <property type="entry name" value="Biotin_carboxylase_complex"/>
</dbReference>
<feature type="domain" description="Biotin carboxylation" evidence="9">
    <location>
        <begin position="2"/>
        <end position="446"/>
    </location>
</feature>
<dbReference type="SUPFAM" id="SSF51230">
    <property type="entry name" value="Single hybrid motif"/>
    <property type="match status" value="1"/>
</dbReference>
<dbReference type="EMBL" id="SIHO01000001">
    <property type="protein sequence ID" value="TFU06587.1"/>
    <property type="molecule type" value="Genomic_DNA"/>
</dbReference>
<name>A0A4Y9ESK7_9SPHN</name>
<comment type="caution">
    <text evidence="11">The sequence shown here is derived from an EMBL/GenBank/DDBJ whole genome shotgun (WGS) entry which is preliminary data.</text>
</comment>
<evidence type="ECO:0000259" key="10">
    <source>
        <dbReference type="PROSITE" id="PS50989"/>
    </source>
</evidence>
<proteinExistence type="predicted"/>
<dbReference type="SUPFAM" id="SSF56059">
    <property type="entry name" value="Glutathione synthetase ATP-binding domain-like"/>
    <property type="match status" value="1"/>
</dbReference>
<dbReference type="Pfam" id="PF02786">
    <property type="entry name" value="CPSase_L_D2"/>
    <property type="match status" value="1"/>
</dbReference>
<dbReference type="PROSITE" id="PS00188">
    <property type="entry name" value="BIOTIN"/>
    <property type="match status" value="1"/>
</dbReference>
<evidence type="ECO:0000256" key="4">
    <source>
        <dbReference type="ARBA" id="ARBA00022840"/>
    </source>
</evidence>
<dbReference type="PROSITE" id="PS50968">
    <property type="entry name" value="BIOTINYL_LIPOYL"/>
    <property type="match status" value="1"/>
</dbReference>
<dbReference type="InterPro" id="IPR011761">
    <property type="entry name" value="ATP-grasp"/>
</dbReference>
<dbReference type="InterPro" id="IPR005482">
    <property type="entry name" value="Biotin_COase_C"/>
</dbReference>
<dbReference type="GO" id="GO:0046872">
    <property type="term" value="F:metal ion binding"/>
    <property type="evidence" value="ECO:0007669"/>
    <property type="project" value="InterPro"/>
</dbReference>
<dbReference type="InterPro" id="IPR000089">
    <property type="entry name" value="Biotin_lipoyl"/>
</dbReference>
<protein>
    <submittedName>
        <fullName evidence="11">Carbamoyl-phosphate synthase large subunit</fullName>
    </submittedName>
</protein>
<dbReference type="PROSITE" id="PS50989">
    <property type="entry name" value="COA_CT_CTER"/>
    <property type="match status" value="1"/>
</dbReference>
<dbReference type="SUPFAM" id="SSF51246">
    <property type="entry name" value="Rudiment single hybrid motif"/>
    <property type="match status" value="1"/>
</dbReference>
<feature type="domain" description="Lipoyl-binding" evidence="7">
    <location>
        <begin position="465"/>
        <end position="536"/>
    </location>
</feature>
<accession>A0A4Y9ESK7</accession>
<feature type="domain" description="ATP-grasp" evidence="8">
    <location>
        <begin position="120"/>
        <end position="315"/>
    </location>
</feature>
<dbReference type="Pfam" id="PF02785">
    <property type="entry name" value="Biotin_carb_C"/>
    <property type="match status" value="1"/>
</dbReference>
<feature type="domain" description="CoA carboxyltransferase C-terminal" evidence="10">
    <location>
        <begin position="815"/>
        <end position="1055"/>
    </location>
</feature>
<dbReference type="PANTHER" id="PTHR18866">
    <property type="entry name" value="CARBOXYLASE:PYRUVATE/ACETYL-COA/PROPIONYL-COA CARBOXYLASE"/>
    <property type="match status" value="1"/>
</dbReference>
<dbReference type="OrthoDB" id="9803706at2"/>
<keyword evidence="5" id="KW-0092">Biotin</keyword>
<comment type="cofactor">
    <cofactor evidence="1">
        <name>biotin</name>
        <dbReference type="ChEBI" id="CHEBI:57586"/>
    </cofactor>
</comment>
<dbReference type="PANTHER" id="PTHR18866:SF33">
    <property type="entry name" value="METHYLCROTONOYL-COA CARBOXYLASE SUBUNIT ALPHA, MITOCHONDRIAL-RELATED"/>
    <property type="match status" value="1"/>
</dbReference>
<dbReference type="InterPro" id="IPR001882">
    <property type="entry name" value="Biotin_BS"/>
</dbReference>
<dbReference type="Pfam" id="PF00289">
    <property type="entry name" value="Biotin_carb_N"/>
    <property type="match status" value="1"/>
</dbReference>
<keyword evidence="12" id="KW-1185">Reference proteome</keyword>
<keyword evidence="4 6" id="KW-0067">ATP-binding</keyword>
<evidence type="ECO:0000259" key="7">
    <source>
        <dbReference type="PROSITE" id="PS50968"/>
    </source>
</evidence>
<keyword evidence="2" id="KW-0436">Ligase</keyword>
<dbReference type="AlphaFoldDB" id="A0A4Y9ESK7"/>
<evidence type="ECO:0000259" key="9">
    <source>
        <dbReference type="PROSITE" id="PS50979"/>
    </source>
</evidence>
<dbReference type="PROSITE" id="PS00867">
    <property type="entry name" value="CPSASE_2"/>
    <property type="match status" value="1"/>
</dbReference>
<dbReference type="Gene3D" id="2.40.50.100">
    <property type="match status" value="1"/>
</dbReference>
<dbReference type="InterPro" id="IPR011764">
    <property type="entry name" value="Biotin_carboxylation_dom"/>
</dbReference>
<dbReference type="GO" id="GO:0005524">
    <property type="term" value="F:ATP binding"/>
    <property type="evidence" value="ECO:0007669"/>
    <property type="project" value="UniProtKB-UniRule"/>
</dbReference>
<dbReference type="SMART" id="SM00878">
    <property type="entry name" value="Biotin_carb_C"/>
    <property type="match status" value="1"/>
</dbReference>
<evidence type="ECO:0000256" key="2">
    <source>
        <dbReference type="ARBA" id="ARBA00022598"/>
    </source>
</evidence>
<dbReference type="InterPro" id="IPR034733">
    <property type="entry name" value="AcCoA_carboxyl_beta"/>
</dbReference>
<dbReference type="Pfam" id="PF01039">
    <property type="entry name" value="Carboxyl_trans"/>
    <property type="match status" value="1"/>
</dbReference>
<evidence type="ECO:0000256" key="6">
    <source>
        <dbReference type="PROSITE-ProRule" id="PRU00409"/>
    </source>
</evidence>
<evidence type="ECO:0000313" key="11">
    <source>
        <dbReference type="EMBL" id="TFU06587.1"/>
    </source>
</evidence>
<dbReference type="PROSITE" id="PS50979">
    <property type="entry name" value="BC"/>
    <property type="match status" value="1"/>
</dbReference>
<evidence type="ECO:0000256" key="3">
    <source>
        <dbReference type="ARBA" id="ARBA00022741"/>
    </source>
</evidence>
<dbReference type="InterPro" id="IPR011053">
    <property type="entry name" value="Single_hybrid_motif"/>
</dbReference>
<dbReference type="CDD" id="cd06850">
    <property type="entry name" value="biotinyl_domain"/>
    <property type="match status" value="1"/>
</dbReference>
<dbReference type="Pfam" id="PF00364">
    <property type="entry name" value="Biotin_lipoyl"/>
    <property type="match status" value="1"/>
</dbReference>
<dbReference type="SUPFAM" id="SSF52440">
    <property type="entry name" value="PreATP-grasp domain"/>
    <property type="match status" value="1"/>
</dbReference>
<organism evidence="11 12">
    <name type="scientific">Glacieibacterium arshaanense</name>
    <dbReference type="NCBI Taxonomy" id="2511025"/>
    <lineage>
        <taxon>Bacteria</taxon>
        <taxon>Pseudomonadati</taxon>
        <taxon>Pseudomonadota</taxon>
        <taxon>Alphaproteobacteria</taxon>
        <taxon>Sphingomonadales</taxon>
        <taxon>Sphingosinicellaceae</taxon>
        <taxon>Glacieibacterium</taxon>
    </lineage>
</organism>
<dbReference type="Gene3D" id="3.30.470.20">
    <property type="entry name" value="ATP-grasp fold, B domain"/>
    <property type="match status" value="1"/>
</dbReference>
<evidence type="ECO:0000256" key="5">
    <source>
        <dbReference type="ARBA" id="ARBA00023267"/>
    </source>
</evidence>
<dbReference type="InterPro" id="IPR005479">
    <property type="entry name" value="CPAse_ATP-bd"/>
</dbReference>
<gene>
    <name evidence="11" type="ORF">EUV02_00635</name>
</gene>
<dbReference type="Proteomes" id="UP000297737">
    <property type="component" value="Unassembled WGS sequence"/>
</dbReference>
<sequence length="1069" mass="110969">MMFKRLFIANRGEIAVRIARAAAGLGIASVAAFSEDDAASPHVLAATSGGALPVRGPRAYLDGAAVIAAAKAAGCDALHPGYGFLSENAAFAADCAAAGITFVGPAPAALTLFGDKAAARAAAEAANVPVLGGTGAVSLEEAEKAFAKLGAVMIKALAGGGGRGMRIVTRAADLPEAYARASSEAQAAFGDGRVYLEAYMSRARHIEVQLIGDRHGGLTHAGTRECSLQRRHQKLIEIAPAHLPAGTETALLDAALRLGRAAHYDSLGTVEFLLDADDAEIFAFIEMNPRLQVEHTVTEEVTDIDLVATQIRIAAGAKLGDLALPSGHRGVAVQARVNAESVSADGALRASHAAITRYEAPSGPGIRVDGFARTGTQPNPAFDSLLAKVIARGSDLRGALALLDRALGECVIDGPATNTGFLRALIAHPDVVGDRMTTSLVDAVTADLVATLPVSEAAVAQVVPEGLVGIPAPLSGLVVAVSVAVGDAVRVGQQVAVLEAMKMEHVVTAQLSGIVRRIDAQVGAVANDGGALVLVEPAEVEGGSAIVAEAPDPDHIRPDLADLLARTAATLDPQRPDAVARRRKTGQRTARENIAELIDPGSFNEYGALTFAAQLKRHPREHLLKISPADGLIAGTASVNGDVFGPEKSRVMVLSYDYTVFAGTQGTANHKKTDRMLNLARDWALPLVWYAEGGGGRPGDTDHFSATGLDVPSFRALAALSGTCLRIGIASGRCFAGNAVMFGLCDITIATRDSTIGLGGPAMIEGGGLGNFKPEEVGPIGVMASNGVVDIVADDEPHATALTKQLLSYFQGDLPVTEAADQRLLRHSIPENRLRVYDVRSVIETLFDSGSVLELRRGWGIGVLTGFARLNGRAVGYLANDPKHLGGAIDSDGAAKAAHFMMLCDAFGIPIISLCDTPGFMVGPPSEVTGAVRHGSRMFTVGASLSVPVLMVVLRKAYGLGAQAMGAGSLHAPALTIAWPTAEFGGMGLEGAVRLGYAKELAACETEETRKALFDELVAKSYARGKAVSIAAYLEIDAVIDPADTRDWMTRALAALPRVAPTGRMVDNW</sequence>
<dbReference type="Gene3D" id="3.90.226.10">
    <property type="entry name" value="2-enoyl-CoA Hydratase, Chain A, domain 1"/>
    <property type="match status" value="2"/>
</dbReference>
<dbReference type="InterPro" id="IPR016185">
    <property type="entry name" value="PreATP-grasp_dom_sf"/>
</dbReference>
<dbReference type="InterPro" id="IPR029045">
    <property type="entry name" value="ClpP/crotonase-like_dom_sf"/>
</dbReference>